<keyword evidence="2" id="KW-1185">Reference proteome</keyword>
<protein>
    <submittedName>
        <fullName evidence="1">Uncharacterized protein</fullName>
    </submittedName>
</protein>
<proteinExistence type="predicted"/>
<evidence type="ECO:0000313" key="1">
    <source>
        <dbReference type="EMBL" id="KAI5338781.1"/>
    </source>
</evidence>
<evidence type="ECO:0000313" key="2">
    <source>
        <dbReference type="Proteomes" id="UP001054821"/>
    </source>
</evidence>
<sequence>MIGPSSSSNPSQLPPSAAVVSLENGKEAADVVRTSPPSISLLWPPIPTSKVEILGNVQFIGETLPKFRQKVSVFSKWARHRGDVGNSTGFASGFGKFGAGPFKWKEGKDSILKEGVPAKVGWYFSPIPRFKRMFQSHKTTKSLTWHAARKSVDGHMSHPVDSPSWKLVDDKWPEFGKEPRNLRLAVSSDGFNPHNSLSSRYSCWPVILVTYNLPPWLCMKRKIWGSKNGGSVGENDDDRVCWKKKSKFFDLEYWKYLHVRHVLDVMHIEKNVYDSIIGTLLEILGKNKDEIAAQLDLLNMGVKTYLQPKYGERRTRLPPRPWNLSRAVCNSFYV</sequence>
<organism evidence="1 2">
    <name type="scientific">Prunus dulcis</name>
    <name type="common">Almond</name>
    <name type="synonym">Amygdalus dulcis</name>
    <dbReference type="NCBI Taxonomy" id="3755"/>
    <lineage>
        <taxon>Eukaryota</taxon>
        <taxon>Viridiplantae</taxon>
        <taxon>Streptophyta</taxon>
        <taxon>Embryophyta</taxon>
        <taxon>Tracheophyta</taxon>
        <taxon>Spermatophyta</taxon>
        <taxon>Magnoliopsida</taxon>
        <taxon>eudicotyledons</taxon>
        <taxon>Gunneridae</taxon>
        <taxon>Pentapetalae</taxon>
        <taxon>rosids</taxon>
        <taxon>fabids</taxon>
        <taxon>Rosales</taxon>
        <taxon>Rosaceae</taxon>
        <taxon>Amygdaloideae</taxon>
        <taxon>Amygdaleae</taxon>
        <taxon>Prunus</taxon>
    </lineage>
</organism>
<dbReference type="InterPro" id="IPR004242">
    <property type="entry name" value="Transposase_21"/>
</dbReference>
<dbReference type="EMBL" id="JAJFAZ020000003">
    <property type="protein sequence ID" value="KAI5338781.1"/>
    <property type="molecule type" value="Genomic_DNA"/>
</dbReference>
<dbReference type="Pfam" id="PF02992">
    <property type="entry name" value="Transposase_21"/>
    <property type="match status" value="1"/>
</dbReference>
<gene>
    <name evidence="1" type="ORF">L3X38_018053</name>
</gene>
<dbReference type="PANTHER" id="PTHR10775">
    <property type="entry name" value="OS08G0208400 PROTEIN"/>
    <property type="match status" value="1"/>
</dbReference>
<comment type="caution">
    <text evidence="1">The sequence shown here is derived from an EMBL/GenBank/DDBJ whole genome shotgun (WGS) entry which is preliminary data.</text>
</comment>
<dbReference type="Proteomes" id="UP001054821">
    <property type="component" value="Chromosome 3"/>
</dbReference>
<reference evidence="1 2" key="1">
    <citation type="journal article" date="2022" name="G3 (Bethesda)">
        <title>Whole-genome sequence and methylome profiling of the almond [Prunus dulcis (Mill.) D.A. Webb] cultivar 'Nonpareil'.</title>
        <authorList>
            <person name="D'Amico-Willman K.M."/>
            <person name="Ouma W.Z."/>
            <person name="Meulia T."/>
            <person name="Sideli G.M."/>
            <person name="Gradziel T.M."/>
            <person name="Fresnedo-Ramirez J."/>
        </authorList>
    </citation>
    <scope>NUCLEOTIDE SEQUENCE [LARGE SCALE GENOMIC DNA]</scope>
    <source>
        <strain evidence="1">Clone GOH B32 T37-40</strain>
    </source>
</reference>
<accession>A0AAD4ZAN0</accession>
<dbReference type="AlphaFoldDB" id="A0AAD4ZAN0"/>
<dbReference type="PANTHER" id="PTHR10775:SF179">
    <property type="entry name" value="TRANSPOSON, EN_SPM-LIKE, TRANSPOSASE-ASSOCIATED DOMAIN PROTEIN"/>
    <property type="match status" value="1"/>
</dbReference>
<name>A0AAD4ZAN0_PRUDU</name>